<keyword evidence="4" id="KW-1185">Reference proteome</keyword>
<sequence>MVPRSDGRYAQKRRIDDHPPWVTEGNSMDPSPTTSQDAIPTNDSDDNDDDNNDEHNHGRPFSVTWGQKPTSIPSGAPLWLSSFLAVPDVTATEITSSPTSVPEQYIYTSIVEATVWASDGPPEVIATQFPSPGPATESGPTDSVEGKHQAKQAALYTAAGVVPAVVLSIIGFIIFFCLRKRRKQKQISEVQAQVEEKAKFEQPTIQAYRAPVEPVPVPVSSSPWYTSASDNPPVITPIITSPSPVILGPISAGSNSNYMTGIDTSDVLSTRNERTGLGDPFADGSSLLEEPPPPYKPRSSISGSNSIRMHRSSLSRSSQTSAPSYATRAQSIRNPFEDPREDDDAVSQLSNSTLNRNHENMSVVSDLSYQQDPHVGRGVS</sequence>
<evidence type="ECO:0000313" key="4">
    <source>
        <dbReference type="Proteomes" id="UP001280581"/>
    </source>
</evidence>
<feature type="region of interest" description="Disordered" evidence="1">
    <location>
        <begin position="270"/>
        <end position="380"/>
    </location>
</feature>
<comment type="caution">
    <text evidence="3">The sequence shown here is derived from an EMBL/GenBank/DDBJ whole genome shotgun (WGS) entry which is preliminary data.</text>
</comment>
<reference evidence="3 4" key="1">
    <citation type="submission" date="2021-02" db="EMBL/GenBank/DDBJ databases">
        <title>Genome assembly of Pseudopithomyces chartarum.</title>
        <authorList>
            <person name="Jauregui R."/>
            <person name="Singh J."/>
            <person name="Voisey C."/>
        </authorList>
    </citation>
    <scope>NUCLEOTIDE SEQUENCE [LARGE SCALE GENOMIC DNA]</scope>
    <source>
        <strain evidence="3 4">AGR01</strain>
    </source>
</reference>
<feature type="compositionally biased region" description="Polar residues" evidence="1">
    <location>
        <begin position="24"/>
        <end position="41"/>
    </location>
</feature>
<feature type="compositionally biased region" description="Acidic residues" evidence="1">
    <location>
        <begin position="43"/>
        <end position="52"/>
    </location>
</feature>
<keyword evidence="2" id="KW-0472">Membrane</keyword>
<feature type="transmembrane region" description="Helical" evidence="2">
    <location>
        <begin position="153"/>
        <end position="178"/>
    </location>
</feature>
<organism evidence="3 4">
    <name type="scientific">Pseudopithomyces chartarum</name>
    <dbReference type="NCBI Taxonomy" id="1892770"/>
    <lineage>
        <taxon>Eukaryota</taxon>
        <taxon>Fungi</taxon>
        <taxon>Dikarya</taxon>
        <taxon>Ascomycota</taxon>
        <taxon>Pezizomycotina</taxon>
        <taxon>Dothideomycetes</taxon>
        <taxon>Pleosporomycetidae</taxon>
        <taxon>Pleosporales</taxon>
        <taxon>Massarineae</taxon>
        <taxon>Didymosphaeriaceae</taxon>
        <taxon>Pseudopithomyces</taxon>
    </lineage>
</organism>
<protein>
    <submittedName>
        <fullName evidence="3">Uncharacterized protein</fullName>
    </submittedName>
</protein>
<evidence type="ECO:0000256" key="2">
    <source>
        <dbReference type="SAM" id="Phobius"/>
    </source>
</evidence>
<name>A0AAN6LXS0_9PLEO</name>
<dbReference type="EMBL" id="WVTA01000006">
    <property type="protein sequence ID" value="KAK3209447.1"/>
    <property type="molecule type" value="Genomic_DNA"/>
</dbReference>
<feature type="region of interest" description="Disordered" evidence="1">
    <location>
        <begin position="1"/>
        <end position="68"/>
    </location>
</feature>
<proteinExistence type="predicted"/>
<gene>
    <name evidence="3" type="ORF">GRF29_69g1822714</name>
</gene>
<feature type="compositionally biased region" description="Low complexity" evidence="1">
    <location>
        <begin position="314"/>
        <end position="324"/>
    </location>
</feature>
<evidence type="ECO:0000313" key="3">
    <source>
        <dbReference type="EMBL" id="KAK3209447.1"/>
    </source>
</evidence>
<accession>A0AAN6LXS0</accession>
<keyword evidence="2" id="KW-1133">Transmembrane helix</keyword>
<feature type="compositionally biased region" description="Polar residues" evidence="1">
    <location>
        <begin position="347"/>
        <end position="371"/>
    </location>
</feature>
<dbReference type="AlphaFoldDB" id="A0AAN6LXS0"/>
<dbReference type="Proteomes" id="UP001280581">
    <property type="component" value="Unassembled WGS sequence"/>
</dbReference>
<keyword evidence="2" id="KW-0812">Transmembrane</keyword>
<feature type="compositionally biased region" description="Basic and acidic residues" evidence="1">
    <location>
        <begin position="1"/>
        <end position="19"/>
    </location>
</feature>
<evidence type="ECO:0000256" key="1">
    <source>
        <dbReference type="SAM" id="MobiDB-lite"/>
    </source>
</evidence>